<evidence type="ECO:0000256" key="4">
    <source>
        <dbReference type="ARBA" id="ARBA00023306"/>
    </source>
</evidence>
<dbReference type="AlphaFoldDB" id="A0AAE4JX61"/>
<dbReference type="PANTHER" id="PTHR34298:SF2">
    <property type="entry name" value="SEGREGATION AND CONDENSATION PROTEIN B"/>
    <property type="match status" value="1"/>
</dbReference>
<dbReference type="NCBIfam" id="TIGR00281">
    <property type="entry name" value="SMC-Scp complex subunit ScpB"/>
    <property type="match status" value="1"/>
</dbReference>
<evidence type="ECO:0000313" key="6">
    <source>
        <dbReference type="Proteomes" id="UP001268256"/>
    </source>
</evidence>
<proteinExistence type="predicted"/>
<dbReference type="InterPro" id="IPR005234">
    <property type="entry name" value="ScpB_csome_segregation"/>
</dbReference>
<dbReference type="PANTHER" id="PTHR34298">
    <property type="entry name" value="SEGREGATION AND CONDENSATION PROTEIN B"/>
    <property type="match status" value="1"/>
</dbReference>
<dbReference type="InterPro" id="IPR036390">
    <property type="entry name" value="WH_DNA-bd_sf"/>
</dbReference>
<keyword evidence="3" id="KW-0159">Chromosome partition</keyword>
<evidence type="ECO:0000256" key="1">
    <source>
        <dbReference type="ARBA" id="ARBA00022490"/>
    </source>
</evidence>
<keyword evidence="4" id="KW-0131">Cell cycle</keyword>
<evidence type="ECO:0000256" key="2">
    <source>
        <dbReference type="ARBA" id="ARBA00022618"/>
    </source>
</evidence>
<keyword evidence="1" id="KW-0963">Cytoplasm</keyword>
<dbReference type="Proteomes" id="UP001268256">
    <property type="component" value="Unassembled WGS sequence"/>
</dbReference>
<sequence>MASLKPSPFQASAPEESPSLAARLEAILYLKGQPLSLADLATHAQSDRDTVEVALMDLIADYSHRDTALEIVETESGYSLQLRPAFRELVQTLVPVDLGLAAQRTLALVALKGPLLQSELVEIRGSSTYQHIQDLLELGFISRRRPSQGRSYQVQVTERFYQYFQVDKLPDLDS</sequence>
<keyword evidence="6" id="KW-1185">Reference proteome</keyword>
<accession>A0AAE4JX61</accession>
<reference evidence="6" key="1">
    <citation type="submission" date="2023-07" db="EMBL/GenBank/DDBJ databases">
        <authorList>
            <person name="Luz R."/>
            <person name="Cordeiro R."/>
            <person name="Fonseca A."/>
            <person name="Goncalves V."/>
        </authorList>
    </citation>
    <scope>NUCLEOTIDE SEQUENCE [LARGE SCALE GENOMIC DNA]</scope>
    <source>
        <strain evidence="6">BACA0444</strain>
    </source>
</reference>
<dbReference type="Pfam" id="PF04079">
    <property type="entry name" value="SMC_ScpB"/>
    <property type="match status" value="1"/>
</dbReference>
<dbReference type="GO" id="GO:0051304">
    <property type="term" value="P:chromosome separation"/>
    <property type="evidence" value="ECO:0007669"/>
    <property type="project" value="InterPro"/>
</dbReference>
<evidence type="ECO:0000256" key="3">
    <source>
        <dbReference type="ARBA" id="ARBA00022829"/>
    </source>
</evidence>
<name>A0AAE4JX61_9CYAN</name>
<comment type="caution">
    <text evidence="5">The sequence shown here is derived from an EMBL/GenBank/DDBJ whole genome shotgun (WGS) entry which is preliminary data.</text>
</comment>
<keyword evidence="2" id="KW-0132">Cell division</keyword>
<dbReference type="InterPro" id="IPR036388">
    <property type="entry name" value="WH-like_DNA-bd_sf"/>
</dbReference>
<dbReference type="PIRSF" id="PIRSF019345">
    <property type="entry name" value="ScpB"/>
    <property type="match status" value="1"/>
</dbReference>
<dbReference type="EMBL" id="JAVMIP010000017">
    <property type="protein sequence ID" value="MDS3861851.1"/>
    <property type="molecule type" value="Genomic_DNA"/>
</dbReference>
<evidence type="ECO:0000313" key="5">
    <source>
        <dbReference type="EMBL" id="MDS3861851.1"/>
    </source>
</evidence>
<dbReference type="Gene3D" id="1.10.10.10">
    <property type="entry name" value="Winged helix-like DNA-binding domain superfamily/Winged helix DNA-binding domain"/>
    <property type="match status" value="2"/>
</dbReference>
<dbReference type="RefSeq" id="WP_322879077.1">
    <property type="nucleotide sequence ID" value="NZ_JAVMIP010000017.1"/>
</dbReference>
<organism evidence="5 6">
    <name type="scientific">Pseudocalidococcus azoricus BACA0444</name>
    <dbReference type="NCBI Taxonomy" id="2918990"/>
    <lineage>
        <taxon>Bacteria</taxon>
        <taxon>Bacillati</taxon>
        <taxon>Cyanobacteriota</taxon>
        <taxon>Cyanophyceae</taxon>
        <taxon>Acaryochloridales</taxon>
        <taxon>Thermosynechococcaceae</taxon>
        <taxon>Pseudocalidococcus</taxon>
        <taxon>Pseudocalidococcus azoricus</taxon>
    </lineage>
</organism>
<dbReference type="SUPFAM" id="SSF46785">
    <property type="entry name" value="Winged helix' DNA-binding domain"/>
    <property type="match status" value="2"/>
</dbReference>
<gene>
    <name evidence="5" type="primary">scpB</name>
    <name evidence="5" type="ORF">RIF25_13670</name>
</gene>
<dbReference type="GO" id="GO:0051301">
    <property type="term" value="P:cell division"/>
    <property type="evidence" value="ECO:0007669"/>
    <property type="project" value="UniProtKB-KW"/>
</dbReference>
<protein>
    <submittedName>
        <fullName evidence="5">SMC-Scp complex subunit ScpB</fullName>
    </submittedName>
</protein>